<evidence type="ECO:0000313" key="10">
    <source>
        <dbReference type="Proteomes" id="UP000092649"/>
    </source>
</evidence>
<keyword evidence="7" id="KW-0998">Cell outer membrane</keyword>
<organism evidence="9 10">
    <name type="scientific">Gallibacterium salpingitidis</name>
    <dbReference type="NCBI Taxonomy" id="505341"/>
    <lineage>
        <taxon>Bacteria</taxon>
        <taxon>Pseudomonadati</taxon>
        <taxon>Pseudomonadota</taxon>
        <taxon>Gammaproteobacteria</taxon>
        <taxon>Pasteurellales</taxon>
        <taxon>Pasteurellaceae</taxon>
        <taxon>Gallibacterium</taxon>
    </lineage>
</organism>
<dbReference type="AlphaFoldDB" id="A0A1A7NPM1"/>
<dbReference type="PANTHER" id="PTHR30026">
    <property type="entry name" value="OUTER MEMBRANE PROTEIN TOLC"/>
    <property type="match status" value="1"/>
</dbReference>
<comment type="similarity">
    <text evidence="2">Belongs to the outer membrane factor (OMF) (TC 1.B.17) family.</text>
</comment>
<dbReference type="InterPro" id="IPR051906">
    <property type="entry name" value="TolC-like"/>
</dbReference>
<keyword evidence="3" id="KW-0813">Transport</keyword>
<keyword evidence="10" id="KW-1185">Reference proteome</keyword>
<name>A0A1A7NPM1_9PAST</name>
<evidence type="ECO:0000256" key="5">
    <source>
        <dbReference type="ARBA" id="ARBA00022692"/>
    </source>
</evidence>
<evidence type="ECO:0000313" key="9">
    <source>
        <dbReference type="EMBL" id="OBW90989.1"/>
    </source>
</evidence>
<dbReference type="Gene3D" id="1.20.1600.10">
    <property type="entry name" value="Outer membrane efflux proteins (OEP)"/>
    <property type="match status" value="1"/>
</dbReference>
<evidence type="ECO:0000256" key="8">
    <source>
        <dbReference type="SAM" id="Coils"/>
    </source>
</evidence>
<dbReference type="GO" id="GO:1990281">
    <property type="term" value="C:efflux pump complex"/>
    <property type="evidence" value="ECO:0007669"/>
    <property type="project" value="TreeGrafter"/>
</dbReference>
<comment type="caution">
    <text evidence="9">The sequence shown here is derived from an EMBL/GenBank/DDBJ whole genome shotgun (WGS) entry which is preliminary data.</text>
</comment>
<evidence type="ECO:0000256" key="3">
    <source>
        <dbReference type="ARBA" id="ARBA00022448"/>
    </source>
</evidence>
<dbReference type="Proteomes" id="UP000092649">
    <property type="component" value="Unassembled WGS sequence"/>
</dbReference>
<accession>A0A1A7NPM1</accession>
<dbReference type="GO" id="GO:0015288">
    <property type="term" value="F:porin activity"/>
    <property type="evidence" value="ECO:0007669"/>
    <property type="project" value="TreeGrafter"/>
</dbReference>
<gene>
    <name evidence="9" type="ORF">QS62_11210</name>
</gene>
<dbReference type="GO" id="GO:0015562">
    <property type="term" value="F:efflux transmembrane transporter activity"/>
    <property type="evidence" value="ECO:0007669"/>
    <property type="project" value="InterPro"/>
</dbReference>
<keyword evidence="6" id="KW-0472">Membrane</keyword>
<dbReference type="Pfam" id="PF02321">
    <property type="entry name" value="OEP"/>
    <property type="match status" value="2"/>
</dbReference>
<dbReference type="SUPFAM" id="SSF56954">
    <property type="entry name" value="Outer membrane efflux proteins (OEP)"/>
    <property type="match status" value="1"/>
</dbReference>
<comment type="subcellular location">
    <subcellularLocation>
        <location evidence="1">Cell outer membrane</location>
    </subcellularLocation>
</comment>
<dbReference type="RefSeq" id="WP_066110206.1">
    <property type="nucleotide sequence ID" value="NZ_JTJL01000075.1"/>
</dbReference>
<dbReference type="PANTHER" id="PTHR30026:SF22">
    <property type="entry name" value="OUTER MEMBRANE EFFLUX PROTEIN"/>
    <property type="match status" value="1"/>
</dbReference>
<evidence type="ECO:0000256" key="2">
    <source>
        <dbReference type="ARBA" id="ARBA00007613"/>
    </source>
</evidence>
<keyword evidence="4" id="KW-1134">Transmembrane beta strand</keyword>
<evidence type="ECO:0000256" key="4">
    <source>
        <dbReference type="ARBA" id="ARBA00022452"/>
    </source>
</evidence>
<evidence type="ECO:0000256" key="6">
    <source>
        <dbReference type="ARBA" id="ARBA00023136"/>
    </source>
</evidence>
<dbReference type="GO" id="GO:0009279">
    <property type="term" value="C:cell outer membrane"/>
    <property type="evidence" value="ECO:0007669"/>
    <property type="project" value="UniProtKB-SubCell"/>
</dbReference>
<protein>
    <submittedName>
        <fullName evidence="9">Outer membrane channel protein</fullName>
    </submittedName>
</protein>
<reference evidence="9 10" key="1">
    <citation type="submission" date="2014-11" db="EMBL/GenBank/DDBJ databases">
        <title>Pan-genome of Gallibacterium spp.</title>
        <authorList>
            <person name="Kudirkiene E."/>
            <person name="Bojesen A.M."/>
        </authorList>
    </citation>
    <scope>NUCLEOTIDE SEQUENCE [LARGE SCALE GENOMIC DNA]</scope>
    <source>
        <strain evidence="9 10">F150</strain>
    </source>
</reference>
<dbReference type="InterPro" id="IPR003423">
    <property type="entry name" value="OMP_efflux"/>
</dbReference>
<feature type="coiled-coil region" evidence="8">
    <location>
        <begin position="310"/>
        <end position="394"/>
    </location>
</feature>
<evidence type="ECO:0000256" key="1">
    <source>
        <dbReference type="ARBA" id="ARBA00004442"/>
    </source>
</evidence>
<proteinExistence type="inferred from homology"/>
<dbReference type="PATRIC" id="fig|505341.3.peg.2238"/>
<dbReference type="OrthoDB" id="8600604at2"/>
<keyword evidence="8" id="KW-0175">Coiled coil</keyword>
<sequence length="419" mass="48441">MVNRSLIYLILIFLFYLLNITTAYSAEKIKLKQILEYAFAKDPELLEAKTETLIAHSQTEQAISEHYPTLSVFGRQSLENYSRSDNIDHNTHKFTPGVSATMNIYSFGAVDKKIAHSTANEESFRYKYDETKENLTYKITELYLMALRYKDTIAAQSKGLIRLQSIIQEIGAIADNDEGRRSEFVQAQARLFAVEQQINATQRELQDTLSQLQRYSGTKITRDSVLDPFATMTRSLLEKRYSQSQRLHPSYQAANAKIKTAQASVEAEKASHYPKLDIIGQVTKDDRQVYLNVSWDVFNRSNSYSVQEKAQMLSAEKNRLEQTVLDLQEKNRTALINLDEYNKQIKTLSKQVNSLYEVTQYYKLQFSIAKRSLLDLLNAENELLSAELNKVTTEYQFRHSFLDYLYSQGMTYKWALDLK</sequence>
<evidence type="ECO:0000256" key="7">
    <source>
        <dbReference type="ARBA" id="ARBA00023237"/>
    </source>
</evidence>
<dbReference type="EMBL" id="JTJL01000075">
    <property type="protein sequence ID" value="OBW90989.1"/>
    <property type="molecule type" value="Genomic_DNA"/>
</dbReference>
<keyword evidence="5" id="KW-0812">Transmembrane</keyword>